<feature type="region of interest" description="Disordered" evidence="1">
    <location>
        <begin position="1"/>
        <end position="169"/>
    </location>
</feature>
<feature type="compositionally biased region" description="Low complexity" evidence="1">
    <location>
        <begin position="63"/>
        <end position="75"/>
    </location>
</feature>
<organism evidence="2 3">
    <name type="scientific">Streptomyces tubercidicus</name>
    <dbReference type="NCBI Taxonomy" id="47759"/>
    <lineage>
        <taxon>Bacteria</taxon>
        <taxon>Bacillati</taxon>
        <taxon>Actinomycetota</taxon>
        <taxon>Actinomycetes</taxon>
        <taxon>Kitasatosporales</taxon>
        <taxon>Streptomycetaceae</taxon>
        <taxon>Streptomyces</taxon>
    </lineage>
</organism>
<evidence type="ECO:0000313" key="3">
    <source>
        <dbReference type="Proteomes" id="UP000431826"/>
    </source>
</evidence>
<keyword evidence="3" id="KW-1185">Reference proteome</keyword>
<feature type="compositionally biased region" description="Acidic residues" evidence="1">
    <location>
        <begin position="108"/>
        <end position="119"/>
    </location>
</feature>
<reference evidence="2 3" key="1">
    <citation type="submission" date="2019-12" db="EMBL/GenBank/DDBJ databases">
        <title>Whole genome shotgun sequence of Streptomyces tubercidicus NBRC 13090.</title>
        <authorList>
            <person name="Ichikawa N."/>
            <person name="Kimura A."/>
            <person name="Kitahashi Y."/>
            <person name="Komaki H."/>
            <person name="Tamura T."/>
        </authorList>
    </citation>
    <scope>NUCLEOTIDE SEQUENCE [LARGE SCALE GENOMIC DNA]</scope>
    <source>
        <strain evidence="2 3">NBRC 13090</strain>
    </source>
</reference>
<comment type="caution">
    <text evidence="2">The sequence shown here is derived from an EMBL/GenBank/DDBJ whole genome shotgun (WGS) entry which is preliminary data.</text>
</comment>
<dbReference type="EMBL" id="BLIR01000001">
    <property type="protein sequence ID" value="GFE39892.1"/>
    <property type="molecule type" value="Genomic_DNA"/>
</dbReference>
<accession>A0A640UWX7</accession>
<proteinExistence type="predicted"/>
<evidence type="ECO:0000256" key="1">
    <source>
        <dbReference type="SAM" id="MobiDB-lite"/>
    </source>
</evidence>
<protein>
    <submittedName>
        <fullName evidence="2">Uncharacterized protein</fullName>
    </submittedName>
</protein>
<name>A0A640UWX7_9ACTN</name>
<feature type="compositionally biased region" description="Acidic residues" evidence="1">
    <location>
        <begin position="80"/>
        <end position="97"/>
    </location>
</feature>
<feature type="compositionally biased region" description="Basic and acidic residues" evidence="1">
    <location>
        <begin position="98"/>
        <end position="107"/>
    </location>
</feature>
<feature type="compositionally biased region" description="Polar residues" evidence="1">
    <location>
        <begin position="160"/>
        <end position="169"/>
    </location>
</feature>
<sequence length="169" mass="17099">MPHRNCTHSGSRSRTALHARSPRRAPGGSPPGGGGPVAAASPASPKIAATRARTFSRSHSRRSAPPDGAAAPSSGTERADPDDTDDADKEPEGADATEEPKEAKGTEEAEEGKEAEEAEGPASEAEGPAPSPKAPADAGNPHEAARYTFIPTDAKHPAQISPSSLKSGG</sequence>
<evidence type="ECO:0000313" key="2">
    <source>
        <dbReference type="EMBL" id="GFE39892.1"/>
    </source>
</evidence>
<gene>
    <name evidence="2" type="ORF">Stube_45650</name>
</gene>
<dbReference type="Proteomes" id="UP000431826">
    <property type="component" value="Unassembled WGS sequence"/>
</dbReference>
<dbReference type="AlphaFoldDB" id="A0A640UWX7"/>